<dbReference type="EMBL" id="FN600631">
    <property type="protein sequence ID" value="CBI70307.1"/>
    <property type="molecule type" value="Genomic_DNA"/>
</dbReference>
<dbReference type="AlphaFoldDB" id="D6CH93"/>
<gene>
    <name evidence="2" type="primary">cnorB</name>
</gene>
<reference evidence="2" key="1">
    <citation type="journal article" date="2010" name="Syst. Appl. Microbiol.">
        <title>Isolation, genetic and functional characterization of novel soil nirK-type denitrifiers.</title>
        <authorList>
            <person name="Falk S."/>
            <person name="Liu B."/>
            <person name="Braker G."/>
        </authorList>
    </citation>
    <scope>NUCLEOTIDE SEQUENCE</scope>
    <source>
        <strain evidence="2">GSM-471</strain>
    </source>
</reference>
<feature type="compositionally biased region" description="Basic residues" evidence="1">
    <location>
        <begin position="1"/>
        <end position="16"/>
    </location>
</feature>
<organism evidence="2">
    <name type="scientific">Bradyrhizobium sp. GSM-471</name>
    <dbReference type="NCBI Taxonomy" id="698991"/>
    <lineage>
        <taxon>Bacteria</taxon>
        <taxon>Pseudomonadati</taxon>
        <taxon>Pseudomonadota</taxon>
        <taxon>Alphaproteobacteria</taxon>
        <taxon>Hyphomicrobiales</taxon>
        <taxon>Nitrobacteraceae</taxon>
        <taxon>Bradyrhizobium</taxon>
    </lineage>
</organism>
<feature type="non-terminal residue" evidence="2">
    <location>
        <position position="1"/>
    </location>
</feature>
<proteinExistence type="predicted"/>
<accession>D6CH93</accession>
<protein>
    <submittedName>
        <fullName evidence="2">Cytochrome c dependent nitric oxide reductase</fullName>
    </submittedName>
</protein>
<evidence type="ECO:0000256" key="1">
    <source>
        <dbReference type="SAM" id="MobiDB-lite"/>
    </source>
</evidence>
<evidence type="ECO:0000313" key="2">
    <source>
        <dbReference type="EMBL" id="CBI70307.1"/>
    </source>
</evidence>
<feature type="non-terminal residue" evidence="2">
    <location>
        <position position="117"/>
    </location>
</feature>
<sequence>RRPPVGRRRLGAHHGLRAGLPDDQAQWNRSRGGREMALRHHWPGAVFRHPGYRPSLLLDRRARLLAVDRFAVLHARGRAVLHHGHLHRADDLEGRPQASEPGRAALVGRLFGDGVPR</sequence>
<name>D6CH93_9BRAD</name>
<feature type="region of interest" description="Disordered" evidence="1">
    <location>
        <begin position="1"/>
        <end position="26"/>
    </location>
</feature>